<dbReference type="EMBL" id="LBTF01000012">
    <property type="protein sequence ID" value="KKQ35549.1"/>
    <property type="molecule type" value="Genomic_DNA"/>
</dbReference>
<evidence type="ECO:0000313" key="2">
    <source>
        <dbReference type="Proteomes" id="UP000033876"/>
    </source>
</evidence>
<reference evidence="1 2" key="1">
    <citation type="journal article" date="2015" name="Nature">
        <title>rRNA introns, odd ribosomes, and small enigmatic genomes across a large radiation of phyla.</title>
        <authorList>
            <person name="Brown C.T."/>
            <person name="Hug L.A."/>
            <person name="Thomas B.C."/>
            <person name="Sharon I."/>
            <person name="Castelle C.J."/>
            <person name="Singh A."/>
            <person name="Wilkins M.J."/>
            <person name="Williams K.H."/>
            <person name="Banfield J.F."/>
        </authorList>
    </citation>
    <scope>NUCLEOTIDE SEQUENCE [LARGE SCALE GENOMIC DNA]</scope>
</reference>
<gene>
    <name evidence="1" type="ORF">US50_C0012G0014</name>
</gene>
<name>A0A0G0JFL8_9BACT</name>
<protein>
    <submittedName>
        <fullName evidence="1">Uncharacterized protein</fullName>
    </submittedName>
</protein>
<dbReference type="AlphaFoldDB" id="A0A0G0JFL8"/>
<sequence length="210" mass="23519">MKTTRRDLTLDELKGAIKWYLNTNDELLVDNYTALFLKLARDFDEGISHIRPTIVCPINSKTYYGKELMIKDYKIYIDGKEVEGENINYSGILVIDNSLSLNESRKIQIHGDLVSDKPITTHKLFCDNLQATVVNVTEKLSADDITAEKINTGETSCSNIKCNDLSVGNDIHANDISVGNNFISQGNVKCQKFNVLGNNNAKIIEVEKKS</sequence>
<organism evidence="1 2">
    <name type="scientific">Candidatus Nomurabacteria bacterium GW2011_GWB1_37_5</name>
    <dbReference type="NCBI Taxonomy" id="1618742"/>
    <lineage>
        <taxon>Bacteria</taxon>
        <taxon>Candidatus Nomuraibacteriota</taxon>
    </lineage>
</organism>
<evidence type="ECO:0000313" key="1">
    <source>
        <dbReference type="EMBL" id="KKQ35549.1"/>
    </source>
</evidence>
<dbReference type="Proteomes" id="UP000033876">
    <property type="component" value="Unassembled WGS sequence"/>
</dbReference>
<proteinExistence type="predicted"/>
<accession>A0A0G0JFL8</accession>
<comment type="caution">
    <text evidence="1">The sequence shown here is derived from an EMBL/GenBank/DDBJ whole genome shotgun (WGS) entry which is preliminary data.</text>
</comment>